<dbReference type="InterPro" id="IPR015655">
    <property type="entry name" value="PP2C"/>
</dbReference>
<dbReference type="Gene3D" id="3.60.40.10">
    <property type="entry name" value="PPM-type phosphatase domain"/>
    <property type="match status" value="1"/>
</dbReference>
<feature type="region of interest" description="Disordered" evidence="1">
    <location>
        <begin position="251"/>
        <end position="274"/>
    </location>
</feature>
<feature type="domain" description="PPM-type phosphatase" evidence="2">
    <location>
        <begin position="15"/>
        <end position="246"/>
    </location>
</feature>
<dbReference type="CDD" id="cd00143">
    <property type="entry name" value="PP2Cc"/>
    <property type="match status" value="1"/>
</dbReference>
<dbReference type="PANTHER" id="PTHR47992">
    <property type="entry name" value="PROTEIN PHOSPHATASE"/>
    <property type="match status" value="1"/>
</dbReference>
<organism evidence="3">
    <name type="scientific">Agreia bicolorata</name>
    <dbReference type="NCBI Taxonomy" id="110935"/>
    <lineage>
        <taxon>Bacteria</taxon>
        <taxon>Bacillati</taxon>
        <taxon>Actinomycetota</taxon>
        <taxon>Actinomycetes</taxon>
        <taxon>Micrococcales</taxon>
        <taxon>Microbacteriaceae</taxon>
        <taxon>Agreia</taxon>
    </lineage>
</organism>
<dbReference type="Proteomes" id="UP000189735">
    <property type="component" value="Unassembled WGS sequence"/>
</dbReference>
<protein>
    <submittedName>
        <fullName evidence="3">Protein phosphatase</fullName>
    </submittedName>
</protein>
<dbReference type="InterPro" id="IPR001932">
    <property type="entry name" value="PPM-type_phosphatase-like_dom"/>
</dbReference>
<dbReference type="RefSeq" id="WP_139368712.1">
    <property type="nucleotide sequence ID" value="NZ_FUYG01000005.1"/>
</dbReference>
<evidence type="ECO:0000259" key="2">
    <source>
        <dbReference type="PROSITE" id="PS51746"/>
    </source>
</evidence>
<reference evidence="3" key="1">
    <citation type="submission" date="2017-02" db="EMBL/GenBank/DDBJ databases">
        <authorList>
            <person name="Peterson S.W."/>
        </authorList>
    </citation>
    <scope>NUCLEOTIDE SEQUENCE [LARGE SCALE GENOMIC DNA]</scope>
    <source>
        <strain evidence="3">VKM Ac-2052</strain>
    </source>
</reference>
<gene>
    <name evidence="3" type="ORF">SAMN06295879_2296</name>
</gene>
<name>A0A1T4Y4Y1_9MICO</name>
<evidence type="ECO:0000256" key="1">
    <source>
        <dbReference type="SAM" id="MobiDB-lite"/>
    </source>
</evidence>
<proteinExistence type="predicted"/>
<dbReference type="SMART" id="SM00331">
    <property type="entry name" value="PP2C_SIG"/>
    <property type="match status" value="1"/>
</dbReference>
<evidence type="ECO:0000313" key="3">
    <source>
        <dbReference type="EMBL" id="SKA96703.1"/>
    </source>
</evidence>
<dbReference type="AlphaFoldDB" id="A0A1T4Y4Y1"/>
<accession>A0A1T4Y4Y1</accession>
<dbReference type="PROSITE" id="PS51746">
    <property type="entry name" value="PPM_2"/>
    <property type="match status" value="1"/>
</dbReference>
<dbReference type="SUPFAM" id="SSF81606">
    <property type="entry name" value="PP2C-like"/>
    <property type="match status" value="1"/>
</dbReference>
<dbReference type="EMBL" id="FUYG01000005">
    <property type="protein sequence ID" value="SKA96703.1"/>
    <property type="molecule type" value="Genomic_DNA"/>
</dbReference>
<dbReference type="GO" id="GO:0004722">
    <property type="term" value="F:protein serine/threonine phosphatase activity"/>
    <property type="evidence" value="ECO:0007669"/>
    <property type="project" value="InterPro"/>
</dbReference>
<dbReference type="InterPro" id="IPR036457">
    <property type="entry name" value="PPM-type-like_dom_sf"/>
</dbReference>
<dbReference type="Pfam" id="PF13672">
    <property type="entry name" value="PP2C_2"/>
    <property type="match status" value="1"/>
</dbReference>
<dbReference type="SMART" id="SM00332">
    <property type="entry name" value="PP2Cc"/>
    <property type="match status" value="1"/>
</dbReference>
<sequence length="274" mass="28675">MSPPPAIGVSTVVLRSGAATHRGLKRATNEDAYLASSPVFLVADGMGGHEAGERASAIVVESFDGLTGRPTVDPTDVRAAFDRAYRSIAELSTSGRRRAGTTVSGVAIVDSEGTAVWLIFNLGDSRTYRLNSGVLEQISIDHSVVQELLDGGGIDEAEALVHPARNVITRALGAGGDYRPDFWLVPVEPGDRMFMCSDGISGEIDTDSIARILSSEKDPQVAADRLVREGMARGGHDNLTAVVVDASLAPTASEPALPDDTIPRGSAPTEGAVR</sequence>